<accession>A0A8S9UC58</accession>
<sequence length="625" mass="69180">MQRPRSEGRQSSPNSQNRSSLVTRSLQFGARAQRSQSRRPNTTPKPRIQRLLLGPGHQDGRTSSTGQSPSTLTRLPNSPPRLPSIGHFDTSKEESFARNSAETSVLATGPSVSLKGADAEGNRSNLSDDSSSSTNQKEYRNASDPEELEQDQSGDTKTQEPEEIEDKSPSVAGPLLMDIGTNLDASPNESDDDDEYKQALASRKQLLHNEASRQRTRKELEAYVGSLSSLTDEEGERLVEFPKNYQQVVSLMTQKDVNEEDTSAHGGKHSRQSWSRVLIESGLSKQQAFGIIEDVDDDPEGTGTLAAKIALKMARIRQLDTILEEKLGKNLYAKIVPMKQNKAKSAVQHREIADSSASRTFVTQTTESEPSVVSNGAETSRSSSSNRHNDEAVTGARKGNNFIERNKQVVANGMKANMTKEEEERVDKLLQDEMLDSPASEENARPEVTTPQPCNEFTMTYDEKKAIEELIATKSRAYPLTGIDELQEEPTDEALRSAGGSSRPVRDNLIQESKRERLQRQRLSRVEQELRFLQECPSVVIVGDERDEDEHDECRSEVSFATVASSTCSTRSGVISRHDFKCFLAQQKEKFRSSPIASADEIRQLLQSINSETSSSSEFVAAPSV</sequence>
<feature type="compositionally biased region" description="Polar residues" evidence="1">
    <location>
        <begin position="97"/>
        <end position="106"/>
    </location>
</feature>
<proteinExistence type="predicted"/>
<feature type="compositionally biased region" description="Polar residues" evidence="1">
    <location>
        <begin position="355"/>
        <end position="386"/>
    </location>
</feature>
<feature type="region of interest" description="Disordered" evidence="1">
    <location>
        <begin position="486"/>
        <end position="505"/>
    </location>
</feature>
<feature type="region of interest" description="Disordered" evidence="1">
    <location>
        <begin position="346"/>
        <end position="401"/>
    </location>
</feature>
<evidence type="ECO:0000313" key="3">
    <source>
        <dbReference type="Proteomes" id="UP000704712"/>
    </source>
</evidence>
<dbReference type="AlphaFoldDB" id="A0A8S9UC58"/>
<organism evidence="2 3">
    <name type="scientific">Phytophthora infestans</name>
    <name type="common">Potato late blight agent</name>
    <name type="synonym">Botrytis infestans</name>
    <dbReference type="NCBI Taxonomy" id="4787"/>
    <lineage>
        <taxon>Eukaryota</taxon>
        <taxon>Sar</taxon>
        <taxon>Stramenopiles</taxon>
        <taxon>Oomycota</taxon>
        <taxon>Peronosporomycetes</taxon>
        <taxon>Peronosporales</taxon>
        <taxon>Peronosporaceae</taxon>
        <taxon>Phytophthora</taxon>
    </lineage>
</organism>
<feature type="region of interest" description="Disordered" evidence="1">
    <location>
        <begin position="1"/>
        <end position="197"/>
    </location>
</feature>
<name>A0A8S9UC58_PHYIN</name>
<dbReference type="EMBL" id="JAACNO010001931">
    <property type="protein sequence ID" value="KAF4136554.1"/>
    <property type="molecule type" value="Genomic_DNA"/>
</dbReference>
<protein>
    <recommendedName>
        <fullName evidence="4">Fibrous sheath-interacting protein 1</fullName>
    </recommendedName>
</protein>
<dbReference type="Proteomes" id="UP000704712">
    <property type="component" value="Unassembled WGS sequence"/>
</dbReference>
<reference evidence="2" key="1">
    <citation type="submission" date="2020-03" db="EMBL/GenBank/DDBJ databases">
        <title>Hybrid Assembly of Korean Phytophthora infestans isolates.</title>
        <authorList>
            <person name="Prokchorchik M."/>
            <person name="Lee Y."/>
            <person name="Seo J."/>
            <person name="Cho J.-H."/>
            <person name="Park Y.-E."/>
            <person name="Jang D.-C."/>
            <person name="Im J.-S."/>
            <person name="Choi J.-G."/>
            <person name="Park H.-J."/>
            <person name="Lee G.-B."/>
            <person name="Lee Y.-G."/>
            <person name="Hong S.-Y."/>
            <person name="Cho K."/>
            <person name="Sohn K.H."/>
        </authorList>
    </citation>
    <scope>NUCLEOTIDE SEQUENCE</scope>
    <source>
        <strain evidence="2">KR_2_A2</strain>
    </source>
</reference>
<evidence type="ECO:0008006" key="4">
    <source>
        <dbReference type="Google" id="ProtNLM"/>
    </source>
</evidence>
<evidence type="ECO:0000313" key="2">
    <source>
        <dbReference type="EMBL" id="KAF4136554.1"/>
    </source>
</evidence>
<feature type="compositionally biased region" description="Polar residues" evidence="1">
    <location>
        <begin position="61"/>
        <end position="76"/>
    </location>
</feature>
<feature type="compositionally biased region" description="Low complexity" evidence="1">
    <location>
        <begin position="9"/>
        <end position="20"/>
    </location>
</feature>
<comment type="caution">
    <text evidence="2">The sequence shown here is derived from an EMBL/GenBank/DDBJ whole genome shotgun (WGS) entry which is preliminary data.</text>
</comment>
<evidence type="ECO:0000256" key="1">
    <source>
        <dbReference type="SAM" id="MobiDB-lite"/>
    </source>
</evidence>
<feature type="compositionally biased region" description="Polar residues" evidence="1">
    <location>
        <begin position="33"/>
        <end position="44"/>
    </location>
</feature>
<gene>
    <name evidence="2" type="ORF">GN958_ATG14229</name>
</gene>